<feature type="region of interest" description="Disordered" evidence="1">
    <location>
        <begin position="371"/>
        <end position="391"/>
    </location>
</feature>
<reference evidence="4" key="2">
    <citation type="submission" date="2021-04" db="EMBL/GenBank/DDBJ databases">
        <authorList>
            <person name="Gilroy R."/>
        </authorList>
    </citation>
    <scope>NUCLEOTIDE SEQUENCE</scope>
    <source>
        <strain evidence="4">CHK195-6426</strain>
    </source>
</reference>
<evidence type="ECO:0000259" key="3">
    <source>
        <dbReference type="Pfam" id="PF08308"/>
    </source>
</evidence>
<keyword evidence="2" id="KW-0472">Membrane</keyword>
<feature type="compositionally biased region" description="Acidic residues" evidence="1">
    <location>
        <begin position="371"/>
        <end position="380"/>
    </location>
</feature>
<feature type="region of interest" description="Disordered" evidence="1">
    <location>
        <begin position="467"/>
        <end position="489"/>
    </location>
</feature>
<dbReference type="Proteomes" id="UP000824265">
    <property type="component" value="Unassembled WGS sequence"/>
</dbReference>
<evidence type="ECO:0000256" key="2">
    <source>
        <dbReference type="SAM" id="Phobius"/>
    </source>
</evidence>
<protein>
    <submittedName>
        <fullName evidence="4">PEGA domain-containing protein</fullName>
    </submittedName>
</protein>
<evidence type="ECO:0000313" key="5">
    <source>
        <dbReference type="Proteomes" id="UP000824265"/>
    </source>
</evidence>
<feature type="compositionally biased region" description="Low complexity" evidence="1">
    <location>
        <begin position="381"/>
        <end position="391"/>
    </location>
</feature>
<feature type="region of interest" description="Disordered" evidence="1">
    <location>
        <begin position="48"/>
        <end position="67"/>
    </location>
</feature>
<dbReference type="AlphaFoldDB" id="A0A9D1UBX6"/>
<gene>
    <name evidence="4" type="ORF">H9742_05550</name>
</gene>
<evidence type="ECO:0000256" key="1">
    <source>
        <dbReference type="SAM" id="MobiDB-lite"/>
    </source>
</evidence>
<accession>A0A9D1UBX6</accession>
<dbReference type="InterPro" id="IPR013229">
    <property type="entry name" value="PEGA"/>
</dbReference>
<proteinExistence type="predicted"/>
<keyword evidence="2" id="KW-1133">Transmembrane helix</keyword>
<dbReference type="Pfam" id="PF08308">
    <property type="entry name" value="PEGA"/>
    <property type="match status" value="1"/>
</dbReference>
<dbReference type="PANTHER" id="PTHR36194">
    <property type="entry name" value="S-LAYER-LIKE PROTEIN"/>
    <property type="match status" value="1"/>
</dbReference>
<evidence type="ECO:0000313" key="4">
    <source>
        <dbReference type="EMBL" id="HIW80986.1"/>
    </source>
</evidence>
<dbReference type="EMBL" id="DXGH01000030">
    <property type="protein sequence ID" value="HIW80986.1"/>
    <property type="molecule type" value="Genomic_DNA"/>
</dbReference>
<dbReference type="PANTHER" id="PTHR36194:SF1">
    <property type="entry name" value="S-LAYER-LIKE PROTEIN"/>
    <property type="match status" value="1"/>
</dbReference>
<comment type="caution">
    <text evidence="4">The sequence shown here is derived from an EMBL/GenBank/DDBJ whole genome shotgun (WGS) entry which is preliminary data.</text>
</comment>
<feature type="domain" description="PEGA" evidence="3">
    <location>
        <begin position="403"/>
        <end position="452"/>
    </location>
</feature>
<name>A0A9D1UBX6_9FIRM</name>
<feature type="compositionally biased region" description="Polar residues" evidence="1">
    <location>
        <begin position="48"/>
        <end position="60"/>
    </location>
</feature>
<feature type="transmembrane region" description="Helical" evidence="2">
    <location>
        <begin position="16"/>
        <end position="41"/>
    </location>
</feature>
<sequence>MKQNQRKKKKENKRSVLGITGTILFLAAVVTIVSLGLWSAFGNRARNASNESAQGQTSQETADETRERVDTGFILTGPGDYDSADTPVLVDKNKDDNTVTFLNLELGRRYTLSLDGTTKLYDKYGESVSLDQIEVGDVVYITFLKSKKHLTSMQISPDAWSYENVERYEINTVRGEVTIGQEVYKLTENTQYLSQGRSIDKMELNAADILSFQGIDSQVASISVEKGHGYLRLANDENFVGGWIEIGQSMICRITEDMLLTVPEGSYQVNISHNGGGGVKSVVINRNEETTLDIGDLEVAKVQYGMVLFSITPSSAQLYVDGTETDDSGPVTLEYGLHQLIVRASGYQSVTQYIRVGQESAGIDIVLDKVDTDEEAEESSESSTESTQADTTTSYYKVYVDAPEGAEVYLDGNYVGISPCSFRKTSGSHVITLRRTGYETRSYTVLVDEEEKDISYSFADLVVSQSAESSSASQSTESSSAAQSSEAAQ</sequence>
<keyword evidence="2" id="KW-0812">Transmembrane</keyword>
<organism evidence="4 5">
    <name type="scientific">Candidatus Acetatifactor stercoripullorum</name>
    <dbReference type="NCBI Taxonomy" id="2838414"/>
    <lineage>
        <taxon>Bacteria</taxon>
        <taxon>Bacillati</taxon>
        <taxon>Bacillota</taxon>
        <taxon>Clostridia</taxon>
        <taxon>Lachnospirales</taxon>
        <taxon>Lachnospiraceae</taxon>
        <taxon>Acetatifactor</taxon>
    </lineage>
</organism>
<reference evidence="4" key="1">
    <citation type="journal article" date="2021" name="PeerJ">
        <title>Extensive microbial diversity within the chicken gut microbiome revealed by metagenomics and culture.</title>
        <authorList>
            <person name="Gilroy R."/>
            <person name="Ravi A."/>
            <person name="Getino M."/>
            <person name="Pursley I."/>
            <person name="Horton D.L."/>
            <person name="Alikhan N.F."/>
            <person name="Baker D."/>
            <person name="Gharbi K."/>
            <person name="Hall N."/>
            <person name="Watson M."/>
            <person name="Adriaenssens E.M."/>
            <person name="Foster-Nyarko E."/>
            <person name="Jarju S."/>
            <person name="Secka A."/>
            <person name="Antonio M."/>
            <person name="Oren A."/>
            <person name="Chaudhuri R.R."/>
            <person name="La Ragione R."/>
            <person name="Hildebrand F."/>
            <person name="Pallen M.J."/>
        </authorList>
    </citation>
    <scope>NUCLEOTIDE SEQUENCE</scope>
    <source>
        <strain evidence="4">CHK195-6426</strain>
    </source>
</reference>